<comment type="catalytic activity">
    <reaction evidence="10">
        <text>a primary alcohol + NAD(+) = an aldehyde + NADH + H(+)</text>
        <dbReference type="Rhea" id="RHEA:10736"/>
        <dbReference type="ChEBI" id="CHEBI:15378"/>
        <dbReference type="ChEBI" id="CHEBI:15734"/>
        <dbReference type="ChEBI" id="CHEBI:17478"/>
        <dbReference type="ChEBI" id="CHEBI:57540"/>
        <dbReference type="ChEBI" id="CHEBI:57945"/>
        <dbReference type="EC" id="1.1.1.1"/>
    </reaction>
</comment>
<evidence type="ECO:0000256" key="6">
    <source>
        <dbReference type="ARBA" id="ARBA00022833"/>
    </source>
</evidence>
<comment type="similarity">
    <text evidence="11">Belongs to the zinc-containing alcohol dehydrogenase family.</text>
</comment>
<dbReference type="EMBL" id="JAACNH010000001">
    <property type="protein sequence ID" value="KAG8456225.1"/>
    <property type="molecule type" value="Genomic_DNA"/>
</dbReference>
<dbReference type="CDD" id="cd08299">
    <property type="entry name" value="alcohol_DH_class_I_II_IV"/>
    <property type="match status" value="1"/>
</dbReference>
<evidence type="ECO:0000259" key="13">
    <source>
        <dbReference type="Pfam" id="PF08240"/>
    </source>
</evidence>
<comment type="subcellular location">
    <subcellularLocation>
        <location evidence="2">Cytoplasm</location>
    </subcellularLocation>
</comment>
<dbReference type="PROSITE" id="PS00059">
    <property type="entry name" value="ADH_ZINC"/>
    <property type="match status" value="1"/>
</dbReference>
<dbReference type="GO" id="GO:0042573">
    <property type="term" value="P:retinoic acid metabolic process"/>
    <property type="evidence" value="ECO:0007669"/>
    <property type="project" value="TreeGrafter"/>
</dbReference>
<dbReference type="AlphaFoldDB" id="A0A8T2KFN0"/>
<dbReference type="Gene3D" id="3.40.50.720">
    <property type="entry name" value="NAD(P)-binding Rossmann-like Domain"/>
    <property type="match status" value="1"/>
</dbReference>
<dbReference type="PANTHER" id="PTHR43880:SF1">
    <property type="entry name" value="ALCOHOL DEHYDROGENASE 1A"/>
    <property type="match status" value="1"/>
</dbReference>
<keyword evidence="9" id="KW-0520">NAD</keyword>
<dbReference type="InterPro" id="IPR011032">
    <property type="entry name" value="GroES-like_sf"/>
</dbReference>
<accession>A0A8T2KFN0</accession>
<keyword evidence="15" id="KW-1185">Reference proteome</keyword>
<evidence type="ECO:0000256" key="2">
    <source>
        <dbReference type="ARBA" id="ARBA00004496"/>
    </source>
</evidence>
<dbReference type="PANTHER" id="PTHR43880">
    <property type="entry name" value="ALCOHOL DEHYDROGENASE"/>
    <property type="match status" value="1"/>
</dbReference>
<dbReference type="FunFam" id="3.90.180.10:FF:000001">
    <property type="entry name" value="S-(hydroxymethyl)glutathione dehydrogenase"/>
    <property type="match status" value="1"/>
</dbReference>
<dbReference type="Gene3D" id="3.90.180.10">
    <property type="entry name" value="Medium-chain alcohol dehydrogenases, catalytic domain"/>
    <property type="match status" value="1"/>
</dbReference>
<dbReference type="InterPro" id="IPR036291">
    <property type="entry name" value="NAD(P)-bd_dom_sf"/>
</dbReference>
<evidence type="ECO:0000256" key="7">
    <source>
        <dbReference type="ARBA" id="ARBA00022990"/>
    </source>
</evidence>
<evidence type="ECO:0000256" key="3">
    <source>
        <dbReference type="ARBA" id="ARBA00013190"/>
    </source>
</evidence>
<sequence length="376" mass="39802">MATAGKVIKCKAAVAWAPNQPLCIEEIEVAPPKAQEIRVKIVASGICRSDDHAINGTLSNVKFPVILGHEGAGIVESVGEGVQHFKPGDKVIPLWLPQCGTCRACLNPNNNLCKQYGIGKPIGVQADGTSRFTCKGKAIYNFAYTSTFSEYTVVNEIAVAKIHSDAPLEKVCLIGCGFGTGYGSALNIAKVEKGSTCAVFGLGGIGLSVVIGCKEAGAAKIIGVDTNSDKFNKAKKLGATDCINPNDYQKPVHEVLTEMTDGGLDYCFECIGNTNVMTSALMSTDFGSGTLTVVGVAPPTAKLVFDPMLIVTGRSVKGGLFGGWKSRESIPKLVTESMASTFELDELITHKLPLEKINEGFDLLRKGKSIRTVLLL</sequence>
<dbReference type="FunFam" id="3.40.50.720:FF:000003">
    <property type="entry name" value="S-(hydroxymethyl)glutathione dehydrogenase"/>
    <property type="match status" value="1"/>
</dbReference>
<evidence type="ECO:0000259" key="12">
    <source>
        <dbReference type="Pfam" id="PF00107"/>
    </source>
</evidence>
<protein>
    <recommendedName>
        <fullName evidence="3">alcohol dehydrogenase</fullName>
        <ecNumber evidence="3">1.1.1.1</ecNumber>
    </recommendedName>
</protein>
<organism evidence="14 15">
    <name type="scientific">Hymenochirus boettgeri</name>
    <name type="common">Congo dwarf clawed frog</name>
    <dbReference type="NCBI Taxonomy" id="247094"/>
    <lineage>
        <taxon>Eukaryota</taxon>
        <taxon>Metazoa</taxon>
        <taxon>Chordata</taxon>
        <taxon>Craniata</taxon>
        <taxon>Vertebrata</taxon>
        <taxon>Euteleostomi</taxon>
        <taxon>Amphibia</taxon>
        <taxon>Batrachia</taxon>
        <taxon>Anura</taxon>
        <taxon>Pipoidea</taxon>
        <taxon>Pipidae</taxon>
        <taxon>Pipinae</taxon>
        <taxon>Hymenochirus</taxon>
    </lineage>
</organism>
<keyword evidence="4" id="KW-0963">Cytoplasm</keyword>
<dbReference type="GO" id="GO:0042572">
    <property type="term" value="P:retinol metabolic process"/>
    <property type="evidence" value="ECO:0007669"/>
    <property type="project" value="TreeGrafter"/>
</dbReference>
<reference evidence="14" key="1">
    <citation type="thesis" date="2020" institute="ProQuest LLC" country="789 East Eisenhower Parkway, Ann Arbor, MI, USA">
        <title>Comparative Genomics and Chromosome Evolution.</title>
        <authorList>
            <person name="Mudd A.B."/>
        </authorList>
    </citation>
    <scope>NUCLEOTIDE SEQUENCE</scope>
    <source>
        <strain evidence="14">Female2</strain>
        <tissue evidence="14">Blood</tissue>
    </source>
</reference>
<dbReference type="InterPro" id="IPR002328">
    <property type="entry name" value="ADH_Zn_CS"/>
</dbReference>
<proteinExistence type="inferred from homology"/>
<evidence type="ECO:0000313" key="14">
    <source>
        <dbReference type="EMBL" id="KAG8456225.1"/>
    </source>
</evidence>
<feature type="domain" description="Alcohol dehydrogenase-like C-terminal" evidence="12">
    <location>
        <begin position="204"/>
        <end position="333"/>
    </location>
</feature>
<keyword evidence="7" id="KW-0007">Acetylation</keyword>
<dbReference type="GO" id="GO:0008270">
    <property type="term" value="F:zinc ion binding"/>
    <property type="evidence" value="ECO:0007669"/>
    <property type="project" value="InterPro"/>
</dbReference>
<comment type="cofactor">
    <cofactor evidence="1 11">
        <name>Zn(2+)</name>
        <dbReference type="ChEBI" id="CHEBI:29105"/>
    </cofactor>
</comment>
<dbReference type="SUPFAM" id="SSF50129">
    <property type="entry name" value="GroES-like"/>
    <property type="match status" value="2"/>
</dbReference>
<comment type="caution">
    <text evidence="14">The sequence shown here is derived from an EMBL/GenBank/DDBJ whole genome shotgun (WGS) entry which is preliminary data.</text>
</comment>
<feature type="domain" description="Alcohol dehydrogenase-like N-terminal" evidence="13">
    <location>
        <begin position="34"/>
        <end position="162"/>
    </location>
</feature>
<dbReference type="InterPro" id="IPR013149">
    <property type="entry name" value="ADH-like_C"/>
</dbReference>
<keyword evidence="6 11" id="KW-0862">Zinc</keyword>
<dbReference type="EC" id="1.1.1.1" evidence="3"/>
<dbReference type="Pfam" id="PF08240">
    <property type="entry name" value="ADH_N"/>
    <property type="match status" value="1"/>
</dbReference>
<evidence type="ECO:0000313" key="15">
    <source>
        <dbReference type="Proteomes" id="UP000812440"/>
    </source>
</evidence>
<dbReference type="GO" id="GO:0004745">
    <property type="term" value="F:all-trans-retinol dehydrogenase (NAD+) activity"/>
    <property type="evidence" value="ECO:0007669"/>
    <property type="project" value="TreeGrafter"/>
</dbReference>
<keyword evidence="8" id="KW-0560">Oxidoreductase</keyword>
<evidence type="ECO:0000256" key="11">
    <source>
        <dbReference type="RuleBase" id="RU361277"/>
    </source>
</evidence>
<dbReference type="Pfam" id="PF00107">
    <property type="entry name" value="ADH_zinc_N"/>
    <property type="match status" value="1"/>
</dbReference>
<evidence type="ECO:0000256" key="1">
    <source>
        <dbReference type="ARBA" id="ARBA00001947"/>
    </source>
</evidence>
<dbReference type="GO" id="GO:0005829">
    <property type="term" value="C:cytosol"/>
    <property type="evidence" value="ECO:0007669"/>
    <property type="project" value="TreeGrafter"/>
</dbReference>
<evidence type="ECO:0000256" key="9">
    <source>
        <dbReference type="ARBA" id="ARBA00023027"/>
    </source>
</evidence>
<evidence type="ECO:0000256" key="10">
    <source>
        <dbReference type="ARBA" id="ARBA00049243"/>
    </source>
</evidence>
<dbReference type="Proteomes" id="UP000812440">
    <property type="component" value="Chromosome 1"/>
</dbReference>
<name>A0A8T2KFN0_9PIPI</name>
<keyword evidence="5 11" id="KW-0479">Metal-binding</keyword>
<dbReference type="OrthoDB" id="417550at2759"/>
<evidence type="ECO:0000256" key="4">
    <source>
        <dbReference type="ARBA" id="ARBA00022490"/>
    </source>
</evidence>
<evidence type="ECO:0000256" key="8">
    <source>
        <dbReference type="ARBA" id="ARBA00023002"/>
    </source>
</evidence>
<dbReference type="InterPro" id="IPR013154">
    <property type="entry name" value="ADH-like_N"/>
</dbReference>
<evidence type="ECO:0000256" key="5">
    <source>
        <dbReference type="ARBA" id="ARBA00022723"/>
    </source>
</evidence>
<gene>
    <name evidence="14" type="ORF">GDO86_002138</name>
</gene>
<dbReference type="SUPFAM" id="SSF51735">
    <property type="entry name" value="NAD(P)-binding Rossmann-fold domains"/>
    <property type="match status" value="1"/>
</dbReference>